<dbReference type="Gene3D" id="3.40.30.10">
    <property type="entry name" value="Glutaredoxin"/>
    <property type="match status" value="1"/>
</dbReference>
<dbReference type="Pfam" id="PF00578">
    <property type="entry name" value="AhpC-TSA"/>
    <property type="match status" value="1"/>
</dbReference>
<dbReference type="InterPro" id="IPR000866">
    <property type="entry name" value="AhpC/TSA"/>
</dbReference>
<dbReference type="GO" id="GO:0016491">
    <property type="term" value="F:oxidoreductase activity"/>
    <property type="evidence" value="ECO:0007669"/>
    <property type="project" value="InterPro"/>
</dbReference>
<accession>A0A3B1BV92</accession>
<dbReference type="AlphaFoldDB" id="A0A3B1BV92"/>
<name>A0A3B1BV92_9ZZZZ</name>
<dbReference type="EMBL" id="UOGB01000033">
    <property type="protein sequence ID" value="VAX15784.1"/>
    <property type="molecule type" value="Genomic_DNA"/>
</dbReference>
<dbReference type="PANTHER" id="PTHR42852">
    <property type="entry name" value="THIOL:DISULFIDE INTERCHANGE PROTEIN DSBE"/>
    <property type="match status" value="1"/>
</dbReference>
<dbReference type="GO" id="GO:0016209">
    <property type="term" value="F:antioxidant activity"/>
    <property type="evidence" value="ECO:0007669"/>
    <property type="project" value="InterPro"/>
</dbReference>
<dbReference type="SUPFAM" id="SSF52833">
    <property type="entry name" value="Thioredoxin-like"/>
    <property type="match status" value="1"/>
</dbReference>
<gene>
    <name evidence="2" type="ORF">MNBD_NITROSPINAE03-1871</name>
</gene>
<dbReference type="PANTHER" id="PTHR42852:SF13">
    <property type="entry name" value="PROTEIN DIPZ"/>
    <property type="match status" value="1"/>
</dbReference>
<feature type="domain" description="Thioredoxin" evidence="1">
    <location>
        <begin position="28"/>
        <end position="166"/>
    </location>
</feature>
<dbReference type="PROSITE" id="PS00194">
    <property type="entry name" value="THIOREDOXIN_1"/>
    <property type="match status" value="1"/>
</dbReference>
<dbReference type="PROSITE" id="PS51257">
    <property type="entry name" value="PROKAR_LIPOPROTEIN"/>
    <property type="match status" value="1"/>
</dbReference>
<dbReference type="InterPro" id="IPR050553">
    <property type="entry name" value="Thioredoxin_ResA/DsbE_sf"/>
</dbReference>
<evidence type="ECO:0000313" key="2">
    <source>
        <dbReference type="EMBL" id="VAX15784.1"/>
    </source>
</evidence>
<protein>
    <recommendedName>
        <fullName evidence="1">Thioredoxin domain-containing protein</fullName>
    </recommendedName>
</protein>
<dbReference type="InterPro" id="IPR036249">
    <property type="entry name" value="Thioredoxin-like_sf"/>
</dbReference>
<dbReference type="CDD" id="cd02966">
    <property type="entry name" value="TlpA_like_family"/>
    <property type="match status" value="1"/>
</dbReference>
<dbReference type="InterPro" id="IPR013766">
    <property type="entry name" value="Thioredoxin_domain"/>
</dbReference>
<dbReference type="PROSITE" id="PS51352">
    <property type="entry name" value="THIOREDOXIN_2"/>
    <property type="match status" value="1"/>
</dbReference>
<reference evidence="2" key="1">
    <citation type="submission" date="2018-06" db="EMBL/GenBank/DDBJ databases">
        <authorList>
            <person name="Zhirakovskaya E."/>
        </authorList>
    </citation>
    <scope>NUCLEOTIDE SEQUENCE</scope>
</reference>
<organism evidence="2">
    <name type="scientific">hydrothermal vent metagenome</name>
    <dbReference type="NCBI Taxonomy" id="652676"/>
    <lineage>
        <taxon>unclassified sequences</taxon>
        <taxon>metagenomes</taxon>
        <taxon>ecological metagenomes</taxon>
    </lineage>
</organism>
<sequence>MIKNLKAWLVIVIVIAGCSGKKMEPPPLQEPKPSPQLSLQKTSGGKISLSELKGRPVMVNFWATWCVPCRREMPVLDRFLKDRKETGLEILLVNYKESKKIVDDFMEKKDFSFKILMDESGEAANKFGVFGLPTTYFISRQGDIIYTHIGELTDEILYLRFKSILGVES</sequence>
<evidence type="ECO:0000259" key="1">
    <source>
        <dbReference type="PROSITE" id="PS51352"/>
    </source>
</evidence>
<proteinExistence type="predicted"/>
<dbReference type="InterPro" id="IPR017937">
    <property type="entry name" value="Thioredoxin_CS"/>
</dbReference>